<evidence type="ECO:0000313" key="7">
    <source>
        <dbReference type="Proteomes" id="UP001320209"/>
    </source>
</evidence>
<dbReference type="SUPFAM" id="SSF53850">
    <property type="entry name" value="Periplasmic binding protein-like II"/>
    <property type="match status" value="1"/>
</dbReference>
<dbReference type="InterPro" id="IPR039424">
    <property type="entry name" value="SBP_5"/>
</dbReference>
<dbReference type="CDD" id="cd08497">
    <property type="entry name" value="MbnE-like"/>
    <property type="match status" value="1"/>
</dbReference>
<dbReference type="InterPro" id="IPR030678">
    <property type="entry name" value="Peptide/Ni-bd"/>
</dbReference>
<dbReference type="PANTHER" id="PTHR30290:SF64">
    <property type="entry name" value="ABC TRANSPORTER PERIPLASMIC BINDING PROTEIN"/>
    <property type="match status" value="1"/>
</dbReference>
<gene>
    <name evidence="6" type="ORF">HYD_4850</name>
</gene>
<keyword evidence="7" id="KW-1185">Reference proteome</keyword>
<proteinExistence type="inferred from homology"/>
<comment type="similarity">
    <text evidence="2">Belongs to the bacterial solute-binding protein 5 family.</text>
</comment>
<feature type="domain" description="Solute-binding protein family 5" evidence="5">
    <location>
        <begin position="117"/>
        <end position="516"/>
    </location>
</feature>
<organism evidence="6 7">
    <name type="scientific">Candidatus Hydrogenosomobacter endosymbioticus</name>
    <dbReference type="NCBI Taxonomy" id="2558174"/>
    <lineage>
        <taxon>Bacteria</taxon>
        <taxon>Pseudomonadati</taxon>
        <taxon>Pseudomonadota</taxon>
        <taxon>Alphaproteobacteria</taxon>
        <taxon>Holosporales</taxon>
        <taxon>Holosporaceae</taxon>
        <taxon>Candidatus Hydrogenosomobacter</taxon>
    </lineage>
</organism>
<evidence type="ECO:0000259" key="5">
    <source>
        <dbReference type="Pfam" id="PF00496"/>
    </source>
</evidence>
<accession>A0ABM7V972</accession>
<dbReference type="Gene3D" id="3.40.190.10">
    <property type="entry name" value="Periplasmic binding protein-like II"/>
    <property type="match status" value="1"/>
</dbReference>
<evidence type="ECO:0000256" key="3">
    <source>
        <dbReference type="ARBA" id="ARBA00022729"/>
    </source>
</evidence>
<reference evidence="6" key="1">
    <citation type="submission" date="2021-10" db="EMBL/GenBank/DDBJ databases">
        <title>Genome Sequence of The Candidatus Hydrogeosomobacter endosymbioticus, an Intracellular Bacterial Symbiont of the Anaerobic Ciliate GW7.</title>
        <authorList>
            <person name="Shiohama Y."/>
            <person name="Shinzato N."/>
        </authorList>
    </citation>
    <scope>NUCLEOTIDE SEQUENCE [LARGE SCALE GENOMIC DNA]</scope>
    <source>
        <strain evidence="6">200920</strain>
    </source>
</reference>
<dbReference type="Pfam" id="PF00496">
    <property type="entry name" value="SBP_bac_5"/>
    <property type="match status" value="1"/>
</dbReference>
<name>A0ABM7V972_9PROT</name>
<protein>
    <submittedName>
        <fullName evidence="6">ABC transporter</fullName>
    </submittedName>
</protein>
<comment type="subcellular location">
    <subcellularLocation>
        <location evidence="1">Periplasm</location>
    </subcellularLocation>
</comment>
<dbReference type="InterPro" id="IPR000914">
    <property type="entry name" value="SBP_5_dom"/>
</dbReference>
<evidence type="ECO:0000256" key="2">
    <source>
        <dbReference type="ARBA" id="ARBA00005695"/>
    </source>
</evidence>
<dbReference type="Gene3D" id="3.10.105.10">
    <property type="entry name" value="Dipeptide-binding Protein, Domain 3"/>
    <property type="match status" value="1"/>
</dbReference>
<dbReference type="EMBL" id="AP025225">
    <property type="protein sequence ID" value="BDB96352.1"/>
    <property type="molecule type" value="Genomic_DNA"/>
</dbReference>
<keyword evidence="3 4" id="KW-0732">Signal</keyword>
<dbReference type="Proteomes" id="UP001320209">
    <property type="component" value="Chromosome"/>
</dbReference>
<sequence>MVLVKPFLVALCFIFCTYAGSSYSDPTKKELEDTPSVTVLEMHQDTPKIETKFPGNGYDPNSPKGGVLKFGLVKTPFCTLNPFIQKDCAPGIGPYNSLVFEALMERDPIAPFKLHIRIAKSVKLARDRSWMEVTLNEDARFNDGSRITANDVIATFNTLAAEGSPSRQAFSKKIKTIKAIDNNKILFIFNKTPDSTDKDPKYDLEAPLVTAMLPVLSEKDIKSFSFSERGMRPFLGSGPYKISKIDPGKSVTFVRNKSYWGWGKLECIKGRYNADTIVLKVFYDPSTLFSAFLSGDIHSFQEETAAKWNSLQNHPYVKQGKIVLRQVNRNDTVGMTGFAMNTGVKPFNDIRFRRAIAGFFDVSKLINLLGGDHKPITSFFHGTEFAAKTEPDTRETEVLKKLSCKNASEYELLSRGNKVETKPGDKIGALKQLKECGYELNDNKLIDSKTKKPLSIEILINSHDQEKIALCFANQMKQIGVDVFIRLVDGAQYTKRIGMHDFQMILWHWGHSLSPGIEQRLYWGSMFADKVGRNYSAIRSLDIDRVCDMIVSAKTRSELVSLLRVLDRLLSKGCYIIPLSYDTVNRYAYWSHVGVPHLIDEGREVADVSGFWVKNPQKQNQK</sequence>
<dbReference type="PIRSF" id="PIRSF002741">
    <property type="entry name" value="MppA"/>
    <property type="match status" value="1"/>
</dbReference>
<feature type="signal peptide" evidence="4">
    <location>
        <begin position="1"/>
        <end position="24"/>
    </location>
</feature>
<dbReference type="RefSeq" id="WP_236864657.1">
    <property type="nucleotide sequence ID" value="NZ_AP025225.1"/>
</dbReference>
<evidence type="ECO:0000256" key="1">
    <source>
        <dbReference type="ARBA" id="ARBA00004418"/>
    </source>
</evidence>
<dbReference type="PANTHER" id="PTHR30290">
    <property type="entry name" value="PERIPLASMIC BINDING COMPONENT OF ABC TRANSPORTER"/>
    <property type="match status" value="1"/>
</dbReference>
<evidence type="ECO:0000313" key="6">
    <source>
        <dbReference type="EMBL" id="BDB96352.1"/>
    </source>
</evidence>
<feature type="chain" id="PRO_5045357509" evidence="4">
    <location>
        <begin position="25"/>
        <end position="622"/>
    </location>
</feature>
<evidence type="ECO:0000256" key="4">
    <source>
        <dbReference type="SAM" id="SignalP"/>
    </source>
</evidence>